<gene>
    <name evidence="1" type="ORF">ABIE13_005483</name>
</gene>
<dbReference type="RefSeq" id="WP_354449198.1">
    <property type="nucleotide sequence ID" value="NZ_JBEPSH010000016.1"/>
</dbReference>
<organism evidence="1 2">
    <name type="scientific">Ottowia thiooxydans</name>
    <dbReference type="NCBI Taxonomy" id="219182"/>
    <lineage>
        <taxon>Bacteria</taxon>
        <taxon>Pseudomonadati</taxon>
        <taxon>Pseudomonadota</taxon>
        <taxon>Betaproteobacteria</taxon>
        <taxon>Burkholderiales</taxon>
        <taxon>Comamonadaceae</taxon>
        <taxon>Ottowia</taxon>
    </lineage>
</organism>
<evidence type="ECO:0000313" key="1">
    <source>
        <dbReference type="EMBL" id="MET4580343.1"/>
    </source>
</evidence>
<evidence type="ECO:0000313" key="2">
    <source>
        <dbReference type="Proteomes" id="UP001549320"/>
    </source>
</evidence>
<keyword evidence="2" id="KW-1185">Reference proteome</keyword>
<protein>
    <submittedName>
        <fullName evidence="1">Type III secretion protein F</fullName>
    </submittedName>
</protein>
<comment type="caution">
    <text evidence="1">The sequence shown here is derived from an EMBL/GenBank/DDBJ whole genome shotgun (WGS) entry which is preliminary data.</text>
</comment>
<name>A0ABV2QH21_9BURK</name>
<accession>A0ABV2QH21</accession>
<sequence length="80" mass="8468">MAASSNGINFAFIAETMGTVLTNAEATLNAKIAGLGPNPTQTDLLDMQVGLQKWSMMIQLQSTINKELGDVLKSIVQKSG</sequence>
<dbReference type="InterPro" id="IPR021123">
    <property type="entry name" value="T3SS_needle-like"/>
</dbReference>
<reference evidence="1 2" key="1">
    <citation type="submission" date="2024-06" db="EMBL/GenBank/DDBJ databases">
        <title>Sorghum-associated microbial communities from plants grown in Nebraska, USA.</title>
        <authorList>
            <person name="Schachtman D."/>
        </authorList>
    </citation>
    <scope>NUCLEOTIDE SEQUENCE [LARGE SCALE GENOMIC DNA]</scope>
    <source>
        <strain evidence="1 2">2709</strain>
    </source>
</reference>
<dbReference type="Gene3D" id="1.20.58.90">
    <property type="match status" value="1"/>
</dbReference>
<proteinExistence type="predicted"/>
<dbReference type="InterPro" id="IPR037203">
    <property type="entry name" value="T3SS_needle-like_sf"/>
</dbReference>
<dbReference type="EMBL" id="JBEPSH010000016">
    <property type="protein sequence ID" value="MET4580343.1"/>
    <property type="molecule type" value="Genomic_DNA"/>
</dbReference>
<dbReference type="SUPFAM" id="SSF140129">
    <property type="entry name" value="MxiH-like"/>
    <property type="match status" value="1"/>
</dbReference>
<dbReference type="Pfam" id="PF09392">
    <property type="entry name" value="T3SS_needle_F"/>
    <property type="match status" value="1"/>
</dbReference>
<dbReference type="Proteomes" id="UP001549320">
    <property type="component" value="Unassembled WGS sequence"/>
</dbReference>